<evidence type="ECO:0000313" key="3">
    <source>
        <dbReference type="EMBL" id="HGI87305.1"/>
    </source>
</evidence>
<comment type="caution">
    <text evidence="3">The sequence shown here is derived from an EMBL/GenBank/DDBJ whole genome shotgun (WGS) entry which is preliminary data.</text>
</comment>
<accession>A0A7C4FDZ3</accession>
<evidence type="ECO:0000256" key="1">
    <source>
        <dbReference type="ARBA" id="ARBA00022729"/>
    </source>
</evidence>
<dbReference type="Gene3D" id="2.60.40.1240">
    <property type="match status" value="1"/>
</dbReference>
<protein>
    <submittedName>
        <fullName evidence="3">DUF4352 domain-containing protein</fullName>
    </submittedName>
</protein>
<proteinExistence type="predicted"/>
<dbReference type="InterPro" id="IPR029051">
    <property type="entry name" value="DUF4352"/>
</dbReference>
<gene>
    <name evidence="3" type="ORF">ENV14_02760</name>
</gene>
<name>A0A7C4FDZ3_9CREN</name>
<keyword evidence="1" id="KW-0732">Signal</keyword>
<feature type="domain" description="DUF4352" evidence="2">
    <location>
        <begin position="38"/>
        <end position="172"/>
    </location>
</feature>
<sequence>MLPVTIKEPKINVEVAVGRIREMFTVSFEEFFKPIEVRIGEVFAVGNWEIVVAGVKEVQYLAVDDSYYSAKQGMKIVVVHVKVKNVGVEEMYLSDIWGFTLITTARKGYELTYTFDLEPVFWPSPDIVASATKCISYNAFVKVSPGTWMEFDLLFQIPQEEEMVELRFKVGMLAKEVIVEF</sequence>
<reference evidence="3" key="1">
    <citation type="journal article" date="2020" name="mSystems">
        <title>Genome- and Community-Level Interaction Insights into Carbon Utilization and Element Cycling Functions of Hydrothermarchaeota in Hydrothermal Sediment.</title>
        <authorList>
            <person name="Zhou Z."/>
            <person name="Liu Y."/>
            <person name="Xu W."/>
            <person name="Pan J."/>
            <person name="Luo Z.H."/>
            <person name="Li M."/>
        </authorList>
    </citation>
    <scope>NUCLEOTIDE SEQUENCE [LARGE SCALE GENOMIC DNA]</scope>
    <source>
        <strain evidence="3">SpSt-732</strain>
    </source>
</reference>
<evidence type="ECO:0000259" key="2">
    <source>
        <dbReference type="Pfam" id="PF11611"/>
    </source>
</evidence>
<dbReference type="AlphaFoldDB" id="A0A7C4FDZ3"/>
<dbReference type="InterPro" id="IPR029050">
    <property type="entry name" value="Immunoprotect_excell_Ig-like"/>
</dbReference>
<dbReference type="EMBL" id="DTFF01000023">
    <property type="protein sequence ID" value="HGI87305.1"/>
    <property type="molecule type" value="Genomic_DNA"/>
</dbReference>
<dbReference type="Pfam" id="PF11611">
    <property type="entry name" value="DUF4352"/>
    <property type="match status" value="1"/>
</dbReference>
<organism evidence="3">
    <name type="scientific">Ignisphaera aggregans</name>
    <dbReference type="NCBI Taxonomy" id="334771"/>
    <lineage>
        <taxon>Archaea</taxon>
        <taxon>Thermoproteota</taxon>
        <taxon>Thermoprotei</taxon>
        <taxon>Desulfurococcales</taxon>
        <taxon>Desulfurococcaceae</taxon>
        <taxon>Ignisphaera</taxon>
    </lineage>
</organism>